<proteinExistence type="predicted"/>
<feature type="transmembrane region" description="Helical" evidence="1">
    <location>
        <begin position="46"/>
        <end position="66"/>
    </location>
</feature>
<evidence type="ECO:0000313" key="3">
    <source>
        <dbReference type="Proteomes" id="UP000275910"/>
    </source>
</evidence>
<name>A0A3N2RN03_LYSEN</name>
<comment type="caution">
    <text evidence="2">The sequence shown here is derived from an EMBL/GenBank/DDBJ whole genome shotgun (WGS) entry which is preliminary data.</text>
</comment>
<dbReference type="RefSeq" id="WP_123646028.1">
    <property type="nucleotide sequence ID" value="NZ_RCTY01000008.1"/>
</dbReference>
<keyword evidence="1" id="KW-1133">Transmembrane helix</keyword>
<gene>
    <name evidence="2" type="ORF">D9T17_02935</name>
</gene>
<protein>
    <submittedName>
        <fullName evidence="2">Uncharacterized protein</fullName>
    </submittedName>
</protein>
<organism evidence="2 3">
    <name type="scientific">Lysobacter enzymogenes</name>
    <dbReference type="NCBI Taxonomy" id="69"/>
    <lineage>
        <taxon>Bacteria</taxon>
        <taxon>Pseudomonadati</taxon>
        <taxon>Pseudomonadota</taxon>
        <taxon>Gammaproteobacteria</taxon>
        <taxon>Lysobacterales</taxon>
        <taxon>Lysobacteraceae</taxon>
        <taxon>Lysobacter</taxon>
    </lineage>
</organism>
<sequence length="91" mass="9920">MRESQFGFSYSLSDMWQVPILTLPVIAGELGGAAIGYFSLPSPDGFMRLWLGGVLALIPAFPPGLLRQWKPRPGRLAAHALMVRRRGLVAA</sequence>
<keyword evidence="1" id="KW-0812">Transmembrane</keyword>
<keyword evidence="1" id="KW-0472">Membrane</keyword>
<evidence type="ECO:0000313" key="2">
    <source>
        <dbReference type="EMBL" id="ROU08761.1"/>
    </source>
</evidence>
<dbReference type="Proteomes" id="UP000275910">
    <property type="component" value="Unassembled WGS sequence"/>
</dbReference>
<evidence type="ECO:0000256" key="1">
    <source>
        <dbReference type="SAM" id="Phobius"/>
    </source>
</evidence>
<dbReference type="EMBL" id="RCTY01000008">
    <property type="protein sequence ID" value="ROU08761.1"/>
    <property type="molecule type" value="Genomic_DNA"/>
</dbReference>
<dbReference type="AlphaFoldDB" id="A0A3N2RN03"/>
<accession>A0A3N2RN03</accession>
<feature type="transmembrane region" description="Helical" evidence="1">
    <location>
        <begin position="20"/>
        <end position="40"/>
    </location>
</feature>
<reference evidence="2 3" key="1">
    <citation type="submission" date="2018-10" db="EMBL/GenBank/DDBJ databases">
        <title>The genome of Lysobacter enzymogenes OH11.</title>
        <authorList>
            <person name="Liu F."/>
            <person name="Zhao Y."/>
            <person name="Qian G."/>
            <person name="Chen Y."/>
            <person name="Xu H."/>
        </authorList>
    </citation>
    <scope>NUCLEOTIDE SEQUENCE [LARGE SCALE GENOMIC DNA]</scope>
    <source>
        <strain evidence="2 3">OH11</strain>
    </source>
</reference>